<dbReference type="PANTHER" id="PTHR36849:SF1">
    <property type="entry name" value="CYTOPLASMIC PROTEIN"/>
    <property type="match status" value="1"/>
</dbReference>
<evidence type="ECO:0000313" key="2">
    <source>
        <dbReference type="Proteomes" id="UP000321717"/>
    </source>
</evidence>
<dbReference type="AlphaFoldDB" id="A0A512HM23"/>
<protein>
    <recommendedName>
        <fullName evidence="3">DUF488 domain-containing protein</fullName>
    </recommendedName>
</protein>
<dbReference type="PANTHER" id="PTHR36849">
    <property type="entry name" value="CYTOPLASMIC PROTEIN-RELATED"/>
    <property type="match status" value="1"/>
</dbReference>
<reference evidence="1 2" key="1">
    <citation type="submission" date="2019-07" db="EMBL/GenBank/DDBJ databases">
        <title>Whole genome shotgun sequence of Rhizobium naphthalenivorans NBRC 107585.</title>
        <authorList>
            <person name="Hosoyama A."/>
            <person name="Uohara A."/>
            <person name="Ohji S."/>
            <person name="Ichikawa N."/>
        </authorList>
    </citation>
    <scope>NUCLEOTIDE SEQUENCE [LARGE SCALE GENOMIC DNA]</scope>
    <source>
        <strain evidence="1 2">NBRC 107585</strain>
    </source>
</reference>
<accession>A0A512HM23</accession>
<evidence type="ECO:0000313" key="1">
    <source>
        <dbReference type="EMBL" id="GEO86495.1"/>
    </source>
</evidence>
<sequence length="115" mass="13545">MLVRIKRIYDEPEAEDGERILVDRLWPRGCRKEKAKLDAWMKDVAPSAELRRWFDHKPERWAKFKERYQAELKDNPALDGLRERAATKTVTLLYGSSNRNLNQAVVLAEFLADRC</sequence>
<dbReference type="OrthoDB" id="9790745at2"/>
<name>A0A512HM23_9HYPH</name>
<gene>
    <name evidence="1" type="ORF">RNA01_34270</name>
</gene>
<dbReference type="Proteomes" id="UP000321717">
    <property type="component" value="Unassembled WGS sequence"/>
</dbReference>
<evidence type="ECO:0008006" key="3">
    <source>
        <dbReference type="Google" id="ProtNLM"/>
    </source>
</evidence>
<comment type="caution">
    <text evidence="1">The sequence shown here is derived from an EMBL/GenBank/DDBJ whole genome shotgun (WGS) entry which is preliminary data.</text>
</comment>
<dbReference type="Pfam" id="PF22752">
    <property type="entry name" value="DUF488-N3i"/>
    <property type="match status" value="1"/>
</dbReference>
<proteinExistence type="predicted"/>
<dbReference type="RefSeq" id="WP_147181473.1">
    <property type="nucleotide sequence ID" value="NZ_BJZP01000020.1"/>
</dbReference>
<dbReference type="InterPro" id="IPR052552">
    <property type="entry name" value="YeaO-like"/>
</dbReference>
<keyword evidence="2" id="KW-1185">Reference proteome</keyword>
<dbReference type="EMBL" id="BJZP01000020">
    <property type="protein sequence ID" value="GEO86495.1"/>
    <property type="molecule type" value="Genomic_DNA"/>
</dbReference>
<organism evidence="1 2">
    <name type="scientific">Ciceribacter naphthalenivorans</name>
    <dbReference type="NCBI Taxonomy" id="1118451"/>
    <lineage>
        <taxon>Bacteria</taxon>
        <taxon>Pseudomonadati</taxon>
        <taxon>Pseudomonadota</taxon>
        <taxon>Alphaproteobacteria</taxon>
        <taxon>Hyphomicrobiales</taxon>
        <taxon>Rhizobiaceae</taxon>
        <taxon>Ciceribacter</taxon>
    </lineage>
</organism>